<dbReference type="EMBL" id="BMGD01000005">
    <property type="protein sequence ID" value="GGB71766.1"/>
    <property type="molecule type" value="Genomic_DNA"/>
</dbReference>
<proteinExistence type="inferred from homology"/>
<keyword evidence="8 11" id="KW-0460">Magnesium</keyword>
<evidence type="ECO:0000256" key="2">
    <source>
        <dbReference type="ARBA" id="ARBA00011955"/>
    </source>
</evidence>
<comment type="similarity">
    <text evidence="11">Belongs to the ApbE family.</text>
</comment>
<name>A0ABQ1JL38_9SPHN</name>
<dbReference type="GO" id="GO:0016740">
    <property type="term" value="F:transferase activity"/>
    <property type="evidence" value="ECO:0007669"/>
    <property type="project" value="UniProtKB-KW"/>
</dbReference>
<evidence type="ECO:0000313" key="13">
    <source>
        <dbReference type="Proteomes" id="UP000614261"/>
    </source>
</evidence>
<sequence>MRIAVPGAIDAAVFRSFDSRARVVRIAGATMGTTWQVRAALPAALGLSSADVQAMVQFRLDGIVADMSHWEPDSQLCRFNRAEAGSDWALSDDFAEVMAEAMAIAEASGGAFDPALGRLTDIWGLGPRPTKCDPDPDEIAQSVRLGGWQQLAFDPVAKTLHQPGGVWLDLSGIAKGFAVDAIADLLAAHGICHALVEIGGECTGRGLRPDGDPWWVDIENPPCTILPPLRVALHQLAVATSGDYVRGSHTLDPLTGKPALHQTTAVTVLAPQCIQADAWATALSVLDTPHATLIAEANALITRIVRRDGSEWISPALEALLEP</sequence>
<dbReference type="InterPro" id="IPR003374">
    <property type="entry name" value="ApbE-like_sf"/>
</dbReference>
<evidence type="ECO:0000256" key="4">
    <source>
        <dbReference type="ARBA" id="ARBA00022630"/>
    </source>
</evidence>
<evidence type="ECO:0000256" key="10">
    <source>
        <dbReference type="ARBA" id="ARBA00048540"/>
    </source>
</evidence>
<dbReference type="PANTHER" id="PTHR30040:SF2">
    <property type="entry name" value="FAD:PROTEIN FMN TRANSFERASE"/>
    <property type="match status" value="1"/>
</dbReference>
<gene>
    <name evidence="12" type="ORF">GCM10010833_28690</name>
</gene>
<evidence type="ECO:0000256" key="8">
    <source>
        <dbReference type="ARBA" id="ARBA00022842"/>
    </source>
</evidence>
<evidence type="ECO:0000256" key="1">
    <source>
        <dbReference type="ARBA" id="ARBA00001946"/>
    </source>
</evidence>
<evidence type="ECO:0000256" key="5">
    <source>
        <dbReference type="ARBA" id="ARBA00022679"/>
    </source>
</evidence>
<evidence type="ECO:0000256" key="6">
    <source>
        <dbReference type="ARBA" id="ARBA00022723"/>
    </source>
</evidence>
<evidence type="ECO:0000256" key="11">
    <source>
        <dbReference type="PIRNR" id="PIRNR006268"/>
    </source>
</evidence>
<comment type="caution">
    <text evidence="12">The sequence shown here is derived from an EMBL/GenBank/DDBJ whole genome shotgun (WGS) entry which is preliminary data.</text>
</comment>
<dbReference type="EC" id="2.7.1.180" evidence="2 11"/>
<protein>
    <recommendedName>
        <fullName evidence="3 11">FAD:protein FMN transferase</fullName>
        <ecNumber evidence="2 11">2.7.1.180</ecNumber>
    </recommendedName>
    <alternativeName>
        <fullName evidence="9 11">Flavin transferase</fullName>
    </alternativeName>
</protein>
<evidence type="ECO:0000256" key="7">
    <source>
        <dbReference type="ARBA" id="ARBA00022827"/>
    </source>
</evidence>
<evidence type="ECO:0000256" key="3">
    <source>
        <dbReference type="ARBA" id="ARBA00016337"/>
    </source>
</evidence>
<dbReference type="SUPFAM" id="SSF143631">
    <property type="entry name" value="ApbE-like"/>
    <property type="match status" value="1"/>
</dbReference>
<keyword evidence="6 11" id="KW-0479">Metal-binding</keyword>
<keyword evidence="5 11" id="KW-0808">Transferase</keyword>
<evidence type="ECO:0000313" key="12">
    <source>
        <dbReference type="EMBL" id="GGB71766.1"/>
    </source>
</evidence>
<reference evidence="13" key="1">
    <citation type="journal article" date="2019" name="Int. J. Syst. Evol. Microbiol.">
        <title>The Global Catalogue of Microorganisms (GCM) 10K type strain sequencing project: providing services to taxonomists for standard genome sequencing and annotation.</title>
        <authorList>
            <consortium name="The Broad Institute Genomics Platform"/>
            <consortium name="The Broad Institute Genome Sequencing Center for Infectious Disease"/>
            <person name="Wu L."/>
            <person name="Ma J."/>
        </authorList>
    </citation>
    <scope>NUCLEOTIDE SEQUENCE [LARGE SCALE GENOMIC DNA]</scope>
    <source>
        <strain evidence="13">CGMCC 1.12851</strain>
    </source>
</reference>
<dbReference type="Gene3D" id="3.10.520.10">
    <property type="entry name" value="ApbE-like domains"/>
    <property type="match status" value="1"/>
</dbReference>
<dbReference type="PIRSF" id="PIRSF006268">
    <property type="entry name" value="ApbE"/>
    <property type="match status" value="1"/>
</dbReference>
<dbReference type="InterPro" id="IPR024932">
    <property type="entry name" value="ApbE"/>
</dbReference>
<organism evidence="12 13">
    <name type="scientific">Blastomonas aquatica</name>
    <dbReference type="NCBI Taxonomy" id="1510276"/>
    <lineage>
        <taxon>Bacteria</taxon>
        <taxon>Pseudomonadati</taxon>
        <taxon>Pseudomonadota</taxon>
        <taxon>Alphaproteobacteria</taxon>
        <taxon>Sphingomonadales</taxon>
        <taxon>Sphingomonadaceae</taxon>
        <taxon>Blastomonas</taxon>
    </lineage>
</organism>
<keyword evidence="13" id="KW-1185">Reference proteome</keyword>
<comment type="cofactor">
    <cofactor evidence="1">
        <name>Mg(2+)</name>
        <dbReference type="ChEBI" id="CHEBI:18420"/>
    </cofactor>
</comment>
<dbReference type="Proteomes" id="UP000614261">
    <property type="component" value="Unassembled WGS sequence"/>
</dbReference>
<keyword evidence="7 11" id="KW-0274">FAD</keyword>
<accession>A0ABQ1JL38</accession>
<evidence type="ECO:0000256" key="9">
    <source>
        <dbReference type="ARBA" id="ARBA00031306"/>
    </source>
</evidence>
<dbReference type="Pfam" id="PF02424">
    <property type="entry name" value="ApbE"/>
    <property type="match status" value="1"/>
</dbReference>
<keyword evidence="4 11" id="KW-0285">Flavoprotein</keyword>
<dbReference type="PANTHER" id="PTHR30040">
    <property type="entry name" value="THIAMINE BIOSYNTHESIS LIPOPROTEIN APBE"/>
    <property type="match status" value="1"/>
</dbReference>
<comment type="catalytic activity">
    <reaction evidence="10 11">
        <text>L-threonyl-[protein] + FAD = FMN-L-threonyl-[protein] + AMP + H(+)</text>
        <dbReference type="Rhea" id="RHEA:36847"/>
        <dbReference type="Rhea" id="RHEA-COMP:11060"/>
        <dbReference type="Rhea" id="RHEA-COMP:11061"/>
        <dbReference type="ChEBI" id="CHEBI:15378"/>
        <dbReference type="ChEBI" id="CHEBI:30013"/>
        <dbReference type="ChEBI" id="CHEBI:57692"/>
        <dbReference type="ChEBI" id="CHEBI:74257"/>
        <dbReference type="ChEBI" id="CHEBI:456215"/>
        <dbReference type="EC" id="2.7.1.180"/>
    </reaction>
</comment>